<dbReference type="AlphaFoldDB" id="A0A164E5Z8"/>
<comment type="caution">
    <text evidence="4">The sequence shown here is derived from an EMBL/GenBank/DDBJ whole genome shotgun (WGS) entry which is preliminary data.</text>
</comment>
<dbReference type="EMBL" id="LRGB01024862">
    <property type="protein sequence ID" value="KZR96462.1"/>
    <property type="molecule type" value="Genomic_DNA"/>
</dbReference>
<protein>
    <recommendedName>
        <fullName evidence="3">DDE Tnp4 domain-containing protein</fullName>
    </recommendedName>
</protein>
<feature type="non-terminal residue" evidence="4">
    <location>
        <position position="164"/>
    </location>
</feature>
<organism evidence="4 5">
    <name type="scientific">Daphnia magna</name>
    <dbReference type="NCBI Taxonomy" id="35525"/>
    <lineage>
        <taxon>Eukaryota</taxon>
        <taxon>Metazoa</taxon>
        <taxon>Ecdysozoa</taxon>
        <taxon>Arthropoda</taxon>
        <taxon>Crustacea</taxon>
        <taxon>Branchiopoda</taxon>
        <taxon>Diplostraca</taxon>
        <taxon>Cladocera</taxon>
        <taxon>Anomopoda</taxon>
        <taxon>Daphniidae</taxon>
        <taxon>Daphnia</taxon>
    </lineage>
</organism>
<dbReference type="OrthoDB" id="6375458at2759"/>
<comment type="cofactor">
    <cofactor evidence="1">
        <name>a divalent metal cation</name>
        <dbReference type="ChEBI" id="CHEBI:60240"/>
    </cofactor>
</comment>
<dbReference type="InterPro" id="IPR027806">
    <property type="entry name" value="HARBI1_dom"/>
</dbReference>
<evidence type="ECO:0000259" key="3">
    <source>
        <dbReference type="Pfam" id="PF13359"/>
    </source>
</evidence>
<reference evidence="4 5" key="1">
    <citation type="submission" date="2016-03" db="EMBL/GenBank/DDBJ databases">
        <title>EvidentialGene: Evidence-directed Construction of Genes on Genomes.</title>
        <authorList>
            <person name="Gilbert D.G."/>
            <person name="Choi J.-H."/>
            <person name="Mockaitis K."/>
            <person name="Colbourne J."/>
            <person name="Pfrender M."/>
        </authorList>
    </citation>
    <scope>NUCLEOTIDE SEQUENCE [LARGE SCALE GENOMIC DNA]</scope>
    <source>
        <strain evidence="4 5">Xinb3</strain>
        <tissue evidence="4">Complete organism</tissue>
    </source>
</reference>
<keyword evidence="5" id="KW-1185">Reference proteome</keyword>
<evidence type="ECO:0000313" key="5">
    <source>
        <dbReference type="Proteomes" id="UP000076858"/>
    </source>
</evidence>
<dbReference type="GO" id="GO:0046872">
    <property type="term" value="F:metal ion binding"/>
    <property type="evidence" value="ECO:0007669"/>
    <property type="project" value="UniProtKB-KW"/>
</dbReference>
<feature type="domain" description="DDE Tnp4" evidence="3">
    <location>
        <begin position="42"/>
        <end position="164"/>
    </location>
</feature>
<keyword evidence="2" id="KW-0479">Metal-binding</keyword>
<dbReference type="Proteomes" id="UP000076858">
    <property type="component" value="Unassembled WGS sequence"/>
</dbReference>
<evidence type="ECO:0000256" key="1">
    <source>
        <dbReference type="ARBA" id="ARBA00001968"/>
    </source>
</evidence>
<dbReference type="PANTHER" id="PTHR23080">
    <property type="entry name" value="THAP DOMAIN PROTEIN"/>
    <property type="match status" value="1"/>
</dbReference>
<gene>
    <name evidence="4" type="ORF">APZ42_009181</name>
</gene>
<dbReference type="PANTHER" id="PTHR23080:SF143">
    <property type="entry name" value="SI:DKEY-56D12.4"/>
    <property type="match status" value="1"/>
</dbReference>
<evidence type="ECO:0000313" key="4">
    <source>
        <dbReference type="EMBL" id="KZR96462.1"/>
    </source>
</evidence>
<name>A0A164E5Z8_9CRUS</name>
<sequence length="164" mass="18448">MQQEASGKFIRNYICSIASNITLREYMPISFRVHYPKCVAIIDAFEIFCEMHSNMVDKSSCYSNYKSHHTVKFVIGMTPQGSINFVSMGFGGRSTDVDIVNESGVLDNIAKNDEVMADKGFLIEEAISSRGAKLIVPAFKGRRQQLEGSETERSRIISNERIHI</sequence>
<accession>A0A164E5Z8</accession>
<proteinExistence type="predicted"/>
<dbReference type="STRING" id="35525.A0A164E5Z8"/>
<evidence type="ECO:0000256" key="2">
    <source>
        <dbReference type="ARBA" id="ARBA00022723"/>
    </source>
</evidence>
<dbReference type="Pfam" id="PF13359">
    <property type="entry name" value="DDE_Tnp_4"/>
    <property type="match status" value="1"/>
</dbReference>